<dbReference type="PROSITE" id="PS00028">
    <property type="entry name" value="ZINC_FINGER_C2H2_1"/>
    <property type="match status" value="1"/>
</dbReference>
<dbReference type="GO" id="GO:0008270">
    <property type="term" value="F:zinc ion binding"/>
    <property type="evidence" value="ECO:0007669"/>
    <property type="project" value="UniProtKB-KW"/>
</dbReference>
<dbReference type="PANTHER" id="PTHR46105">
    <property type="entry name" value="AGAP004733-PA"/>
    <property type="match status" value="1"/>
</dbReference>
<evidence type="ECO:0000256" key="4">
    <source>
        <dbReference type="ARBA" id="ARBA00022771"/>
    </source>
</evidence>
<accession>A0A9P0PBE3</accession>
<evidence type="ECO:0000256" key="1">
    <source>
        <dbReference type="ARBA" id="ARBA00004123"/>
    </source>
</evidence>
<comment type="caution">
    <text evidence="12">The sequence shown here is derived from an EMBL/GenBank/DDBJ whole genome shotgun (WGS) entry which is preliminary data.</text>
</comment>
<feature type="compositionally biased region" description="Polar residues" evidence="10">
    <location>
        <begin position="883"/>
        <end position="896"/>
    </location>
</feature>
<dbReference type="GO" id="GO:0000981">
    <property type="term" value="F:DNA-binding transcription factor activity, RNA polymerase II-specific"/>
    <property type="evidence" value="ECO:0007669"/>
    <property type="project" value="TreeGrafter"/>
</dbReference>
<feature type="compositionally biased region" description="Low complexity" evidence="10">
    <location>
        <begin position="828"/>
        <end position="841"/>
    </location>
</feature>
<dbReference type="EMBL" id="CAKOFQ010006804">
    <property type="protein sequence ID" value="CAH1973010.1"/>
    <property type="molecule type" value="Genomic_DNA"/>
</dbReference>
<feature type="compositionally biased region" description="Polar residues" evidence="10">
    <location>
        <begin position="173"/>
        <end position="182"/>
    </location>
</feature>
<dbReference type="SUPFAM" id="SSF54695">
    <property type="entry name" value="POZ domain"/>
    <property type="match status" value="1"/>
</dbReference>
<dbReference type="OrthoDB" id="10069414at2759"/>
<dbReference type="SMART" id="SM00225">
    <property type="entry name" value="BTB"/>
    <property type="match status" value="1"/>
</dbReference>
<dbReference type="GO" id="GO:0000978">
    <property type="term" value="F:RNA polymerase II cis-regulatory region sequence-specific DNA binding"/>
    <property type="evidence" value="ECO:0007669"/>
    <property type="project" value="TreeGrafter"/>
</dbReference>
<dbReference type="AlphaFoldDB" id="A0A9P0PBE3"/>
<dbReference type="InterPro" id="IPR050457">
    <property type="entry name" value="ZnFinger_BTB_dom_contain"/>
</dbReference>
<keyword evidence="2" id="KW-0479">Metal-binding</keyword>
<gene>
    <name evidence="12" type="ORF">ACAOBT_LOCUS10316</name>
</gene>
<dbReference type="PANTHER" id="PTHR46105:SF5">
    <property type="entry name" value="ZINC FINGER AND BTB DOMAIN-CONTAINING PROTEIN 44 ISOFORM X1"/>
    <property type="match status" value="1"/>
</dbReference>
<dbReference type="PROSITE" id="PS50097">
    <property type="entry name" value="BTB"/>
    <property type="match status" value="1"/>
</dbReference>
<keyword evidence="3" id="KW-0677">Repeat</keyword>
<organism evidence="12 13">
    <name type="scientific">Acanthoscelides obtectus</name>
    <name type="common">Bean weevil</name>
    <name type="synonym">Bruchus obtectus</name>
    <dbReference type="NCBI Taxonomy" id="200917"/>
    <lineage>
        <taxon>Eukaryota</taxon>
        <taxon>Metazoa</taxon>
        <taxon>Ecdysozoa</taxon>
        <taxon>Arthropoda</taxon>
        <taxon>Hexapoda</taxon>
        <taxon>Insecta</taxon>
        <taxon>Pterygota</taxon>
        <taxon>Neoptera</taxon>
        <taxon>Endopterygota</taxon>
        <taxon>Coleoptera</taxon>
        <taxon>Polyphaga</taxon>
        <taxon>Cucujiformia</taxon>
        <taxon>Chrysomeloidea</taxon>
        <taxon>Chrysomelidae</taxon>
        <taxon>Bruchinae</taxon>
        <taxon>Bruchini</taxon>
        <taxon>Acanthoscelides</taxon>
    </lineage>
</organism>
<evidence type="ECO:0000256" key="9">
    <source>
        <dbReference type="ARBA" id="ARBA00023242"/>
    </source>
</evidence>
<dbReference type="SMART" id="SM00355">
    <property type="entry name" value="ZnF_C2H2"/>
    <property type="match status" value="5"/>
</dbReference>
<keyword evidence="9" id="KW-0539">Nucleus</keyword>
<dbReference type="Pfam" id="PF00651">
    <property type="entry name" value="BTB"/>
    <property type="match status" value="1"/>
</dbReference>
<keyword evidence="7" id="KW-0238">DNA-binding</keyword>
<dbReference type="InterPro" id="IPR011333">
    <property type="entry name" value="SKP1/BTB/POZ_sf"/>
</dbReference>
<feature type="region of interest" description="Disordered" evidence="10">
    <location>
        <begin position="806"/>
        <end position="896"/>
    </location>
</feature>
<dbReference type="InterPro" id="IPR000210">
    <property type="entry name" value="BTB/POZ_dom"/>
</dbReference>
<evidence type="ECO:0000256" key="8">
    <source>
        <dbReference type="ARBA" id="ARBA00023163"/>
    </source>
</evidence>
<feature type="compositionally biased region" description="Polar residues" evidence="10">
    <location>
        <begin position="845"/>
        <end position="861"/>
    </location>
</feature>
<evidence type="ECO:0000256" key="10">
    <source>
        <dbReference type="SAM" id="MobiDB-lite"/>
    </source>
</evidence>
<reference evidence="12" key="1">
    <citation type="submission" date="2022-03" db="EMBL/GenBank/DDBJ databases">
        <authorList>
            <person name="Sayadi A."/>
        </authorList>
    </citation>
    <scope>NUCLEOTIDE SEQUENCE</scope>
</reference>
<evidence type="ECO:0000256" key="7">
    <source>
        <dbReference type="ARBA" id="ARBA00023125"/>
    </source>
</evidence>
<evidence type="ECO:0000256" key="3">
    <source>
        <dbReference type="ARBA" id="ARBA00022737"/>
    </source>
</evidence>
<evidence type="ECO:0000259" key="11">
    <source>
        <dbReference type="PROSITE" id="PS50097"/>
    </source>
</evidence>
<protein>
    <recommendedName>
        <fullName evidence="11">BTB domain-containing protein</fullName>
    </recommendedName>
</protein>
<sequence>MGEGIKQVRVDNWGIYFLQRLQMFFSRTDYCDLTLQFEGNVQLKVHRLVMNACTEYFAFLEQTCPIVEDNTIVMPEDLQSDVIVPIVNFMYTGMLEFHMSLFDKIYRAAELMDMPILIKVLEAQRHPFSTAMTDKKKKEPSLNTWAPKKTPPKPELPSPILPKKSFYKRGKQNAPSTSTNERSWLPDPLALTEPPLRYLDNAPKPTRFEWPEDVPMMMDTSFSDISLTSQPLLTKEDENRVIVASSKTKTASKEDAESTENANSTEEEKSPEVVHKRKTDQPAAKPSPKRAKVSDKENKETTINIKSNNIGDLDHTKIVSEILKKYPDLVKKNKNIRLKIMSPTAKSSDKSTVVKTANIKITGQIPKPKTQNPPPKPKPVLIDKPVASDGPWYCNKCEESGEPQEFVLYYLYRKHMQDVHNVEFDISLCKFCGKKCVKENVMAYHLYTKHGYKTSSSISFPKCDLCPYVAISIPKLASHHASHKPQERQCPCCKLAFTSNQSLALHVQLTAHRDKQVRTSCECQYCNKKTYSSIGLLLHLKSNHLKEAKRDGIVLNLTDLEQMENLNDINDSEEEEGEYITPDNIDQKDKVKIISNVKVPSQPQDHKQQIAHVVPPLEPSSEAEALNNVASGIATSLGLVDIVVLDDKGQYVLGNREDSATEYVLPDLTTGTAQNFVGQRVVQNTDGDMQPTVLPATQEVSSTDELVMVLTDHDYQEETEAAQQDNSNIVVLYSHPVDGQQGQFITSQGNLLVNSQTGMLELRNGPTMTTASSNQLIVTTATETPIESIEMIQREIDTHEAVKNRTFVQDTKAGEVHGGQDMPDINEEPAATETAPSEDAAVSGEDSQTGVTGQEGAQQLQEPGHTDEDAAQEGNNKEEIQGMCQNLWPNLSKSSV</sequence>
<evidence type="ECO:0000313" key="13">
    <source>
        <dbReference type="Proteomes" id="UP001152888"/>
    </source>
</evidence>
<feature type="domain" description="BTB" evidence="11">
    <location>
        <begin position="31"/>
        <end position="99"/>
    </location>
</feature>
<keyword evidence="13" id="KW-1185">Reference proteome</keyword>
<evidence type="ECO:0000256" key="2">
    <source>
        <dbReference type="ARBA" id="ARBA00022723"/>
    </source>
</evidence>
<feature type="region of interest" description="Disordered" evidence="10">
    <location>
        <begin position="245"/>
        <end position="300"/>
    </location>
</feature>
<evidence type="ECO:0000256" key="6">
    <source>
        <dbReference type="ARBA" id="ARBA00023015"/>
    </source>
</evidence>
<keyword evidence="8" id="KW-0804">Transcription</keyword>
<keyword evidence="5" id="KW-0862">Zinc</keyword>
<dbReference type="GO" id="GO:0005634">
    <property type="term" value="C:nucleus"/>
    <property type="evidence" value="ECO:0007669"/>
    <property type="project" value="UniProtKB-SubCell"/>
</dbReference>
<dbReference type="Proteomes" id="UP001152888">
    <property type="component" value="Unassembled WGS sequence"/>
</dbReference>
<feature type="region of interest" description="Disordered" evidence="10">
    <location>
        <begin position="129"/>
        <end position="204"/>
    </location>
</feature>
<dbReference type="InterPro" id="IPR013087">
    <property type="entry name" value="Znf_C2H2_type"/>
</dbReference>
<proteinExistence type="predicted"/>
<evidence type="ECO:0000256" key="5">
    <source>
        <dbReference type="ARBA" id="ARBA00022833"/>
    </source>
</evidence>
<evidence type="ECO:0000313" key="12">
    <source>
        <dbReference type="EMBL" id="CAH1973010.1"/>
    </source>
</evidence>
<dbReference type="Gene3D" id="3.30.710.10">
    <property type="entry name" value="Potassium Channel Kv1.1, Chain A"/>
    <property type="match status" value="1"/>
</dbReference>
<name>A0A9P0PBE3_ACAOB</name>
<keyword evidence="4" id="KW-0863">Zinc-finger</keyword>
<keyword evidence="6" id="KW-0805">Transcription regulation</keyword>
<comment type="subcellular location">
    <subcellularLocation>
        <location evidence="1">Nucleus</location>
    </subcellularLocation>
</comment>